<comment type="caution">
    <text evidence="3">The sequence shown here is derived from an EMBL/GenBank/DDBJ whole genome shotgun (WGS) entry which is preliminary data.</text>
</comment>
<accession>A0A4Q0YS18</accession>
<dbReference type="InterPro" id="IPR010221">
    <property type="entry name" value="VCBS_dom"/>
</dbReference>
<proteinExistence type="predicted"/>
<dbReference type="OrthoDB" id="5918572at2"/>
<evidence type="ECO:0000313" key="3">
    <source>
        <dbReference type="EMBL" id="RXJ74000.1"/>
    </source>
</evidence>
<dbReference type="Gene3D" id="2.60.40.10">
    <property type="entry name" value="Immunoglobulins"/>
    <property type="match status" value="5"/>
</dbReference>
<evidence type="ECO:0000313" key="4">
    <source>
        <dbReference type="Proteomes" id="UP000290287"/>
    </source>
</evidence>
<gene>
    <name evidence="3" type="ORF">CS022_04940</name>
</gene>
<dbReference type="Proteomes" id="UP000290287">
    <property type="component" value="Unassembled WGS sequence"/>
</dbReference>
<dbReference type="AlphaFoldDB" id="A0A4Q0YS18"/>
<feature type="domain" description="RapA2 cadherin-like" evidence="2">
    <location>
        <begin position="656"/>
        <end position="723"/>
    </location>
</feature>
<feature type="domain" description="RapA2 cadherin-like" evidence="2">
    <location>
        <begin position="253"/>
        <end position="319"/>
    </location>
</feature>
<dbReference type="InterPro" id="IPR040853">
    <property type="entry name" value="RapA2_cadherin-like"/>
</dbReference>
<dbReference type="RefSeq" id="WP_129121358.1">
    <property type="nucleotide sequence ID" value="NZ_PEIB01000004.1"/>
</dbReference>
<reference evidence="3 4" key="1">
    <citation type="submission" date="2017-10" db="EMBL/GenBank/DDBJ databases">
        <title>Nyctiphanis sp. nov., isolated from the stomach of the euphausiid Nyctiphanes simplex (Hansen, 1911) in the Gulf of California.</title>
        <authorList>
            <person name="Gomez-Gil B."/>
            <person name="Aguilar-Mendez M."/>
            <person name="Lopez-Cortes A."/>
            <person name="Gomez-Gutierrez J."/>
            <person name="Roque A."/>
            <person name="Lang E."/>
            <person name="Gonzalez-Castillo A."/>
        </authorList>
    </citation>
    <scope>NUCLEOTIDE SEQUENCE [LARGE SCALE GENOMIC DNA]</scope>
    <source>
        <strain evidence="3 4">CAIM 600</strain>
    </source>
</reference>
<sequence>MALQENIFDSENSESFFALIVQLRQNRLDVLTEYQQLEHELRSEKDPLEKNHKRSELNKLAASIENIDKDITSNWQKIYTENETVKCALFLIELARLNDNKIQNLISNIETELVDSNKNLATLNADQSAWKVRTYQDFLKEIKALGSPSSFSSSDNDEIARADIPAIVSGIMHAETQGGLLSVSGNINITDTDRGDSPQFLDTVIEGKYGTLTLENGIWTYTVDPDKTAPLKEDEIDTDVIILTATDGTKQPITITITGTDDLPTIQGSSEATVAQGVLSENGHVSLYDPDADQQPTLNDDKQDGKYGTITLTNGYWTYIVDPEKIRPLNDNEAVKESFEFTASDGTTHTITLTVIGSDDDAIVTGDFDGDVTESNIKDSPAFVSGHINITDADTADTPTFNDDTVDGNYGTLVLVNGQWTYTLDREKSGKLKDQEQVKEELELKATDGTIQIIIINITGSDTDTVISGNSQSTLGQGQTSANGTVTLHDPDADTEPTMPNETVNGSFGKLTMKSDGTWTYEVFPDKIQPLDDGQQEIDTFVFTASDGSEHKIVMTVTGTEDQPVVSGVFSGSVAESDIGDAAASVSGYINITDADSNDTPTFEDSTIEGKYGSLELVDGQWTYTLDRDKSGKLKDGEKVKETIELVASDGTKQIITIDITGSNTRAVISGDTQSTLNDGQTSAEGTITLYDPDADTAPTMPDQVIDGSFGKLTMNSDGTWVYEVFPDKILPLYGGQQETDTFTFTASDGSVHEIVMTVTGTEDDPVVSGVFSGAVIESDVNDAPASVSGHINITDADTNDTPTFEDDTIEGKYGTLELLDGQWTYTLDREKSDQLKDQEKVQETIELEATDGTKQVITIDITGSNTKAVISGDTQSTLAEGQTNAQGNVTLHDPDADTDPTMPDEAIIGSFGKLTMKSDGTWTYEVFPDKIVPLDGGQKETDTFTFTASDGSQHEIIMTVTGTEDAPVVSGVFSAAVIESDINDAPASVNGHINITDADINDTPAFEDKT</sequence>
<evidence type="ECO:0000256" key="1">
    <source>
        <dbReference type="SAM" id="MobiDB-lite"/>
    </source>
</evidence>
<feature type="domain" description="RapA2 cadherin-like" evidence="2">
    <location>
        <begin position="553"/>
        <end position="624"/>
    </location>
</feature>
<feature type="compositionally biased region" description="Polar residues" evidence="1">
    <location>
        <begin position="472"/>
        <end position="486"/>
    </location>
</feature>
<feature type="region of interest" description="Disordered" evidence="1">
    <location>
        <begin position="472"/>
        <end position="509"/>
    </location>
</feature>
<dbReference type="EMBL" id="PEIB01000004">
    <property type="protein sequence ID" value="RXJ74000.1"/>
    <property type="molecule type" value="Genomic_DNA"/>
</dbReference>
<evidence type="ECO:0000259" key="2">
    <source>
        <dbReference type="Pfam" id="PF17803"/>
    </source>
</evidence>
<name>A0A4Q0YS18_9GAMM</name>
<feature type="domain" description="RapA2 cadherin-like" evidence="2">
    <location>
        <begin position="455"/>
        <end position="521"/>
    </location>
</feature>
<dbReference type="Pfam" id="PF17803">
    <property type="entry name" value="Cadherin_4"/>
    <property type="match status" value="5"/>
</dbReference>
<dbReference type="NCBIfam" id="TIGR01965">
    <property type="entry name" value="VCBS_repeat"/>
    <property type="match status" value="8"/>
</dbReference>
<protein>
    <recommendedName>
        <fullName evidence="2">RapA2 cadherin-like domain-containing protein</fullName>
    </recommendedName>
</protein>
<keyword evidence="4" id="KW-1185">Reference proteome</keyword>
<feature type="domain" description="RapA2 cadherin-like" evidence="2">
    <location>
        <begin position="857"/>
        <end position="925"/>
    </location>
</feature>
<dbReference type="InterPro" id="IPR013783">
    <property type="entry name" value="Ig-like_fold"/>
</dbReference>
<organism evidence="3 4">
    <name type="scientific">Veronia nyctiphanis</name>
    <dbReference type="NCBI Taxonomy" id="1278244"/>
    <lineage>
        <taxon>Bacteria</taxon>
        <taxon>Pseudomonadati</taxon>
        <taxon>Pseudomonadota</taxon>
        <taxon>Gammaproteobacteria</taxon>
        <taxon>Vibrionales</taxon>
        <taxon>Vibrionaceae</taxon>
        <taxon>Veronia</taxon>
    </lineage>
</organism>